<dbReference type="NCBIfam" id="NF005718">
    <property type="entry name" value="PRK07534.1"/>
    <property type="match status" value="1"/>
</dbReference>
<feature type="region of interest" description="Disordered" evidence="4">
    <location>
        <begin position="311"/>
        <end position="338"/>
    </location>
</feature>
<comment type="cofactor">
    <cofactor evidence="3">
        <name>Zn(2+)</name>
        <dbReference type="ChEBI" id="CHEBI:29105"/>
    </cofactor>
</comment>
<evidence type="ECO:0000256" key="3">
    <source>
        <dbReference type="PROSITE-ProRule" id="PRU00333"/>
    </source>
</evidence>
<feature type="binding site" evidence="3">
    <location>
        <position position="279"/>
    </location>
    <ligand>
        <name>Zn(2+)</name>
        <dbReference type="ChEBI" id="CHEBI:29105"/>
    </ligand>
</feature>
<evidence type="ECO:0000256" key="1">
    <source>
        <dbReference type="ARBA" id="ARBA00022603"/>
    </source>
</evidence>
<dbReference type="EMBL" id="JAEHHL010000001">
    <property type="protein sequence ID" value="MBK0397570.1"/>
    <property type="molecule type" value="Genomic_DNA"/>
</dbReference>
<feature type="domain" description="Hcy-binding" evidence="5">
    <location>
        <begin position="3"/>
        <end position="293"/>
    </location>
</feature>
<organism evidence="6 7">
    <name type="scientific">Thermohalobaculum xanthum</name>
    <dbReference type="NCBI Taxonomy" id="2753746"/>
    <lineage>
        <taxon>Bacteria</taxon>
        <taxon>Pseudomonadati</taxon>
        <taxon>Pseudomonadota</taxon>
        <taxon>Alphaproteobacteria</taxon>
        <taxon>Rhodobacterales</taxon>
        <taxon>Paracoccaceae</taxon>
        <taxon>Thermohalobaculum</taxon>
    </lineage>
</organism>
<keyword evidence="1 3" id="KW-0489">Methyltransferase</keyword>
<gene>
    <name evidence="6" type="primary">bmt</name>
    <name evidence="6" type="ORF">H0I76_00070</name>
</gene>
<dbReference type="AlphaFoldDB" id="A0A8J7M3F6"/>
<evidence type="ECO:0000313" key="6">
    <source>
        <dbReference type="EMBL" id="MBK0397570.1"/>
    </source>
</evidence>
<reference evidence="6" key="1">
    <citation type="submission" date="2020-12" db="EMBL/GenBank/DDBJ databases">
        <title>Bacterial taxonomy.</title>
        <authorList>
            <person name="Pan X."/>
        </authorList>
    </citation>
    <scope>NUCLEOTIDE SEQUENCE</scope>
    <source>
        <strain evidence="6">M0105</strain>
    </source>
</reference>
<dbReference type="RefSeq" id="WP_200605496.1">
    <property type="nucleotide sequence ID" value="NZ_JAEHHL010000001.1"/>
</dbReference>
<accession>A0A8J7M3F6</accession>
<keyword evidence="3" id="KW-0862">Zinc</keyword>
<comment type="caution">
    <text evidence="6">The sequence shown here is derived from an EMBL/GenBank/DDBJ whole genome shotgun (WGS) entry which is preliminary data.</text>
</comment>
<dbReference type="SUPFAM" id="SSF82282">
    <property type="entry name" value="Homocysteine S-methyltransferase"/>
    <property type="match status" value="1"/>
</dbReference>
<keyword evidence="7" id="KW-1185">Reference proteome</keyword>
<proteinExistence type="predicted"/>
<dbReference type="EC" id="2.1.1.5" evidence="6"/>
<keyword evidence="2 3" id="KW-0808">Transferase</keyword>
<dbReference type="Pfam" id="PF02574">
    <property type="entry name" value="S-methyl_trans"/>
    <property type="match status" value="1"/>
</dbReference>
<evidence type="ECO:0000313" key="7">
    <source>
        <dbReference type="Proteomes" id="UP000655420"/>
    </source>
</evidence>
<evidence type="ECO:0000256" key="2">
    <source>
        <dbReference type="ARBA" id="ARBA00022679"/>
    </source>
</evidence>
<sequence length="338" mass="35547">MTNALVDLLAQRDWLLLDGATGTNLFEMGLMSGDAPELWNVDQPEKIRALHRSFVEAGSDVILTNSFGGSRYRLKLHHAEDRVFELNKRAAELAREVADEAGRKVIVAGSVGPTGEILEPVGSLSHADAVAAFEEQIAGLIAGGADVIWGETISSEEELRALAEAAAKQQAPLCATLSFDTAGRTMMGLTSRHYAEIAPGLAQRPIAIGANCGTGASDLLRTVLGITDASPDALVIAKANAGIPKYVDGHIHYDGTPELMADYACLARDAGARLIGGCCGTKPEHLRAMRAALEGHAAGARPSLDEIRAKLGDFSSASDGTEAGDEAGGEGRRRRRRG</sequence>
<dbReference type="GO" id="GO:0047150">
    <property type="term" value="F:betaine-homocysteine S-methyltransferase activity"/>
    <property type="evidence" value="ECO:0007669"/>
    <property type="project" value="UniProtKB-EC"/>
</dbReference>
<dbReference type="PROSITE" id="PS50970">
    <property type="entry name" value="HCY"/>
    <property type="match status" value="1"/>
</dbReference>
<protein>
    <submittedName>
        <fullName evidence="6">Betaine--homocysteine S-methyltransferase</fullName>
        <ecNumber evidence="6">2.1.1.5</ecNumber>
    </submittedName>
</protein>
<dbReference type="PANTHER" id="PTHR11103">
    <property type="entry name" value="SLR1189 PROTEIN"/>
    <property type="match status" value="1"/>
</dbReference>
<dbReference type="GO" id="GO:0032259">
    <property type="term" value="P:methylation"/>
    <property type="evidence" value="ECO:0007669"/>
    <property type="project" value="UniProtKB-KW"/>
</dbReference>
<dbReference type="Proteomes" id="UP000655420">
    <property type="component" value="Unassembled WGS sequence"/>
</dbReference>
<feature type="binding site" evidence="3">
    <location>
        <position position="212"/>
    </location>
    <ligand>
        <name>Zn(2+)</name>
        <dbReference type="ChEBI" id="CHEBI:29105"/>
    </ligand>
</feature>
<dbReference type="InterPro" id="IPR003726">
    <property type="entry name" value="HCY_dom"/>
</dbReference>
<keyword evidence="3" id="KW-0479">Metal-binding</keyword>
<evidence type="ECO:0000256" key="4">
    <source>
        <dbReference type="SAM" id="MobiDB-lite"/>
    </source>
</evidence>
<dbReference type="Gene3D" id="3.20.20.330">
    <property type="entry name" value="Homocysteine-binding-like domain"/>
    <property type="match status" value="1"/>
</dbReference>
<dbReference type="GO" id="GO:0046872">
    <property type="term" value="F:metal ion binding"/>
    <property type="evidence" value="ECO:0007669"/>
    <property type="project" value="UniProtKB-KW"/>
</dbReference>
<dbReference type="PANTHER" id="PTHR11103:SF18">
    <property type="entry name" value="SLR1189 PROTEIN"/>
    <property type="match status" value="1"/>
</dbReference>
<dbReference type="InterPro" id="IPR036589">
    <property type="entry name" value="HCY_dom_sf"/>
</dbReference>
<evidence type="ECO:0000259" key="5">
    <source>
        <dbReference type="PROSITE" id="PS50970"/>
    </source>
</evidence>
<name>A0A8J7M3F6_9RHOB</name>
<feature type="binding site" evidence="3">
    <location>
        <position position="278"/>
    </location>
    <ligand>
        <name>Zn(2+)</name>
        <dbReference type="ChEBI" id="CHEBI:29105"/>
    </ligand>
</feature>